<keyword evidence="7" id="KW-0333">Golgi apparatus</keyword>
<evidence type="ECO:0000256" key="3">
    <source>
        <dbReference type="ARBA" id="ARBA00022679"/>
    </source>
</evidence>
<evidence type="ECO:0000313" key="10">
    <source>
        <dbReference type="EMBL" id="CBY14907.1"/>
    </source>
</evidence>
<dbReference type="EMBL" id="FN653373">
    <property type="protein sequence ID" value="CBY14907.1"/>
    <property type="molecule type" value="Genomic_DNA"/>
</dbReference>
<keyword evidence="3" id="KW-0808">Transferase</keyword>
<dbReference type="GO" id="GO:0009247">
    <property type="term" value="P:glycolipid biosynthetic process"/>
    <property type="evidence" value="ECO:0007669"/>
    <property type="project" value="InterPro"/>
</dbReference>
<evidence type="ECO:0000256" key="9">
    <source>
        <dbReference type="ARBA" id="ARBA00023180"/>
    </source>
</evidence>
<dbReference type="Proteomes" id="UP000001307">
    <property type="component" value="Unassembled WGS sequence"/>
</dbReference>
<name>E4XZ45_OIKDI</name>
<evidence type="ECO:0000256" key="4">
    <source>
        <dbReference type="ARBA" id="ARBA00022692"/>
    </source>
</evidence>
<evidence type="ECO:0000256" key="8">
    <source>
        <dbReference type="ARBA" id="ARBA00023136"/>
    </source>
</evidence>
<keyword evidence="11" id="KW-1185">Reference proteome</keyword>
<accession>E4XZ45</accession>
<dbReference type="InterPro" id="IPR027417">
    <property type="entry name" value="P-loop_NTPase"/>
</dbReference>
<gene>
    <name evidence="10" type="ORF">GSOID_T00010001001</name>
</gene>
<dbReference type="OrthoDB" id="514299at2759"/>
<organism evidence="10">
    <name type="scientific">Oikopleura dioica</name>
    <name type="common">Tunicate</name>
    <dbReference type="NCBI Taxonomy" id="34765"/>
    <lineage>
        <taxon>Eukaryota</taxon>
        <taxon>Metazoa</taxon>
        <taxon>Chordata</taxon>
        <taxon>Tunicata</taxon>
        <taxon>Appendicularia</taxon>
        <taxon>Copelata</taxon>
        <taxon>Oikopleuridae</taxon>
        <taxon>Oikopleura</taxon>
    </lineage>
</organism>
<proteinExistence type="inferred from homology"/>
<keyword evidence="6" id="KW-1133">Transmembrane helix</keyword>
<keyword evidence="5" id="KW-0735">Signal-anchor</keyword>
<evidence type="ECO:0008006" key="12">
    <source>
        <dbReference type="Google" id="ProtNLM"/>
    </source>
</evidence>
<keyword evidence="9" id="KW-0325">Glycoprotein</keyword>
<evidence type="ECO:0000256" key="1">
    <source>
        <dbReference type="ARBA" id="ARBA00004323"/>
    </source>
</evidence>
<evidence type="ECO:0000256" key="5">
    <source>
        <dbReference type="ARBA" id="ARBA00022968"/>
    </source>
</evidence>
<keyword evidence="8" id="KW-0472">Membrane</keyword>
<dbReference type="PANTHER" id="PTHR14647:SF87">
    <property type="entry name" value="PUTATIVE-RELATED"/>
    <property type="match status" value="1"/>
</dbReference>
<evidence type="ECO:0000256" key="2">
    <source>
        <dbReference type="ARBA" id="ARBA00008124"/>
    </source>
</evidence>
<dbReference type="GO" id="GO:0001733">
    <property type="term" value="F:galactosylceramide sulfotransferase activity"/>
    <property type="evidence" value="ECO:0007669"/>
    <property type="project" value="InterPro"/>
</dbReference>
<protein>
    <recommendedName>
        <fullName evidence="12">Sulfotransferase</fullName>
    </recommendedName>
</protein>
<dbReference type="PANTHER" id="PTHR14647">
    <property type="entry name" value="GALACTOSE-3-O-SULFOTRANSFERASE"/>
    <property type="match status" value="1"/>
</dbReference>
<dbReference type="Gene3D" id="3.40.50.300">
    <property type="entry name" value="P-loop containing nucleotide triphosphate hydrolases"/>
    <property type="match status" value="1"/>
</dbReference>
<dbReference type="GO" id="GO:0000139">
    <property type="term" value="C:Golgi membrane"/>
    <property type="evidence" value="ECO:0007669"/>
    <property type="project" value="UniProtKB-SubCell"/>
</dbReference>
<reference evidence="10" key="1">
    <citation type="journal article" date="2010" name="Science">
        <title>Plasticity of animal genome architecture unmasked by rapid evolution of a pelagic tunicate.</title>
        <authorList>
            <person name="Denoeud F."/>
            <person name="Henriet S."/>
            <person name="Mungpakdee S."/>
            <person name="Aury J.M."/>
            <person name="Da Silva C."/>
            <person name="Brinkmann H."/>
            <person name="Mikhaleva J."/>
            <person name="Olsen L.C."/>
            <person name="Jubin C."/>
            <person name="Canestro C."/>
            <person name="Bouquet J.M."/>
            <person name="Danks G."/>
            <person name="Poulain J."/>
            <person name="Campsteijn C."/>
            <person name="Adamski M."/>
            <person name="Cross I."/>
            <person name="Yadetie F."/>
            <person name="Muffato M."/>
            <person name="Louis A."/>
            <person name="Butcher S."/>
            <person name="Tsagkogeorga G."/>
            <person name="Konrad A."/>
            <person name="Singh S."/>
            <person name="Jensen M.F."/>
            <person name="Cong E.H."/>
            <person name="Eikeseth-Otteraa H."/>
            <person name="Noel B."/>
            <person name="Anthouard V."/>
            <person name="Porcel B.M."/>
            <person name="Kachouri-Lafond R."/>
            <person name="Nishino A."/>
            <person name="Ugolini M."/>
            <person name="Chourrout P."/>
            <person name="Nishida H."/>
            <person name="Aasland R."/>
            <person name="Huzurbazar S."/>
            <person name="Westhof E."/>
            <person name="Delsuc F."/>
            <person name="Lehrach H."/>
            <person name="Reinhardt R."/>
            <person name="Weissenbach J."/>
            <person name="Roy S.W."/>
            <person name="Artiguenave F."/>
            <person name="Postlethwait J.H."/>
            <person name="Manak J.R."/>
            <person name="Thompson E.M."/>
            <person name="Jaillon O."/>
            <person name="Du Pasquier L."/>
            <person name="Boudinot P."/>
            <person name="Liberles D.A."/>
            <person name="Volff J.N."/>
            <person name="Philippe H."/>
            <person name="Lenhard B."/>
            <person name="Roest Crollius H."/>
            <person name="Wincker P."/>
            <person name="Chourrout D."/>
        </authorList>
    </citation>
    <scope>NUCLEOTIDE SEQUENCE [LARGE SCALE GENOMIC DNA]</scope>
</reference>
<comment type="subcellular location">
    <subcellularLocation>
        <location evidence="1">Golgi apparatus membrane</location>
        <topology evidence="1">Single-pass type II membrane protein</topology>
    </subcellularLocation>
</comment>
<evidence type="ECO:0000256" key="7">
    <source>
        <dbReference type="ARBA" id="ARBA00023034"/>
    </source>
</evidence>
<evidence type="ECO:0000313" key="11">
    <source>
        <dbReference type="Proteomes" id="UP000001307"/>
    </source>
</evidence>
<dbReference type="AlphaFoldDB" id="E4XZ45"/>
<sequence>MGRVELFRKLIPWALCISILLLVFYRDYEELVDYRGLTENLDYASQRIQKIESRLDTTTLLPSRSAEDGTFKIDPVESVFFLKTYKTGSSTLATIFSRNCFIHNRSMLLTKQNIGSHLYPYGGEPAGLPFNPSLNGIIGWQKQSKQYDFVVNHMTYNFTFADEYLPSAKKISILRHPASLMTSTWKYYFNSLVTEKNVRDIFPTLRNDTTGKERVTSLYRILADPIVFYEKSMTVNGKGPAKWKRHLLRPQLFSFMGPEVLKMNLDKDVIHSYLGRAYLLFIGQLFSTLS</sequence>
<keyword evidence="4" id="KW-0812">Transmembrane</keyword>
<comment type="similarity">
    <text evidence="2">Belongs to the galactose-3-O-sulfotransferase family.</text>
</comment>
<dbReference type="InterPro" id="IPR009729">
    <property type="entry name" value="Gal-3-0_sulfotransfrase"/>
</dbReference>
<dbReference type="SUPFAM" id="SSF52540">
    <property type="entry name" value="P-loop containing nucleoside triphosphate hydrolases"/>
    <property type="match status" value="1"/>
</dbReference>
<evidence type="ECO:0000256" key="6">
    <source>
        <dbReference type="ARBA" id="ARBA00022989"/>
    </source>
</evidence>
<dbReference type="Pfam" id="PF06990">
    <property type="entry name" value="Gal-3-0_sulfotr"/>
    <property type="match status" value="1"/>
</dbReference>
<dbReference type="InParanoid" id="E4XZ45"/>